<evidence type="ECO:0000256" key="1">
    <source>
        <dbReference type="SAM" id="Phobius"/>
    </source>
</evidence>
<dbReference type="EMBL" id="JAHLEM010000167">
    <property type="protein sequence ID" value="MBU3865627.1"/>
    <property type="molecule type" value="Genomic_DNA"/>
</dbReference>
<keyword evidence="3" id="KW-1185">Reference proteome</keyword>
<reference evidence="2 3" key="1">
    <citation type="submission" date="2021-06" db="EMBL/GenBank/DDBJ databases">
        <authorList>
            <person name="Pan X."/>
        </authorList>
    </citation>
    <scope>NUCLEOTIDE SEQUENCE [LARGE SCALE GENOMIC DNA]</scope>
    <source>
        <strain evidence="2 3">4503</strain>
    </source>
</reference>
<keyword evidence="1" id="KW-1133">Transmembrane helix</keyword>
<name>A0ABS6CFC3_9ACTN</name>
<proteinExistence type="predicted"/>
<evidence type="ECO:0000313" key="2">
    <source>
        <dbReference type="EMBL" id="MBU3865627.1"/>
    </source>
</evidence>
<gene>
    <name evidence="2" type="ORF">KN815_16545</name>
</gene>
<accession>A0ABS6CFC3</accession>
<sequence length="52" mass="5504">MSRRRHGVAVAVLAVLAVVVTFVTFVTFVTRLPADGLPGESVSAKRVPDGRP</sequence>
<protein>
    <submittedName>
        <fullName evidence="2">Uncharacterized protein</fullName>
    </submittedName>
</protein>
<comment type="caution">
    <text evidence="2">The sequence shown here is derived from an EMBL/GenBank/DDBJ whole genome shotgun (WGS) entry which is preliminary data.</text>
</comment>
<dbReference type="Proteomes" id="UP000720508">
    <property type="component" value="Unassembled WGS sequence"/>
</dbReference>
<keyword evidence="1" id="KW-0472">Membrane</keyword>
<organism evidence="2 3">
    <name type="scientific">Streptomyces niphimycinicus</name>
    <dbReference type="NCBI Taxonomy" id="2842201"/>
    <lineage>
        <taxon>Bacteria</taxon>
        <taxon>Bacillati</taxon>
        <taxon>Actinomycetota</taxon>
        <taxon>Actinomycetes</taxon>
        <taxon>Kitasatosporales</taxon>
        <taxon>Streptomycetaceae</taxon>
        <taxon>Streptomyces</taxon>
    </lineage>
</organism>
<feature type="transmembrane region" description="Helical" evidence="1">
    <location>
        <begin position="7"/>
        <end position="29"/>
    </location>
</feature>
<dbReference type="RefSeq" id="WP_216342696.1">
    <property type="nucleotide sequence ID" value="NZ_JAHLEM010000167.1"/>
</dbReference>
<evidence type="ECO:0000313" key="3">
    <source>
        <dbReference type="Proteomes" id="UP000720508"/>
    </source>
</evidence>
<keyword evidence="1" id="KW-0812">Transmembrane</keyword>